<proteinExistence type="predicted"/>
<protein>
    <submittedName>
        <fullName evidence="1">Uncharacterized protein</fullName>
    </submittedName>
</protein>
<sequence length="69" mass="7362">MTALSSLLSPALLPSPLLPPVLFGRGLTMLCALRSYTFATVGLHAGLGLSLRLGLQRALMCLRSLLQLR</sequence>
<reference evidence="1 2" key="1">
    <citation type="submission" date="2019-08" db="EMBL/GenBank/DDBJ databases">
        <authorList>
            <person name="Peeters C."/>
        </authorList>
    </citation>
    <scope>NUCLEOTIDE SEQUENCE [LARGE SCALE GENOMIC DNA]</scope>
    <source>
        <strain evidence="1 2">LMG 31121</strain>
    </source>
</reference>
<dbReference type="Proteomes" id="UP000335538">
    <property type="component" value="Unassembled WGS sequence"/>
</dbReference>
<dbReference type="AlphaFoldDB" id="A0A5E5BA48"/>
<evidence type="ECO:0000313" key="1">
    <source>
        <dbReference type="EMBL" id="VVE82534.1"/>
    </source>
</evidence>
<name>A0A5E5BA48_9BURK</name>
<gene>
    <name evidence="1" type="ORF">PSP31121_03829</name>
</gene>
<accession>A0A5E5BA48</accession>
<dbReference type="RefSeq" id="WP_150810366.1">
    <property type="nucleotide sequence ID" value="NZ_CABPSR010000011.1"/>
</dbReference>
<organism evidence="1 2">
    <name type="scientific">Pandoraea sputorum</name>
    <dbReference type="NCBI Taxonomy" id="93222"/>
    <lineage>
        <taxon>Bacteria</taxon>
        <taxon>Pseudomonadati</taxon>
        <taxon>Pseudomonadota</taxon>
        <taxon>Betaproteobacteria</taxon>
        <taxon>Burkholderiales</taxon>
        <taxon>Burkholderiaceae</taxon>
        <taxon>Pandoraea</taxon>
    </lineage>
</organism>
<evidence type="ECO:0000313" key="2">
    <source>
        <dbReference type="Proteomes" id="UP000335538"/>
    </source>
</evidence>
<dbReference type="EMBL" id="CABPSR010000011">
    <property type="protein sequence ID" value="VVE82534.1"/>
    <property type="molecule type" value="Genomic_DNA"/>
</dbReference>